<comment type="caution">
    <text evidence="2">The sequence shown here is derived from an EMBL/GenBank/DDBJ whole genome shotgun (WGS) entry which is preliminary data.</text>
</comment>
<keyword evidence="3" id="KW-1185">Reference proteome</keyword>
<proteinExistence type="predicted"/>
<keyword evidence="1" id="KW-0472">Membrane</keyword>
<gene>
    <name evidence="2" type="ORF">NX780_10035</name>
</gene>
<evidence type="ECO:0000313" key="2">
    <source>
        <dbReference type="EMBL" id="MCS0596691.1"/>
    </source>
</evidence>
<dbReference type="RefSeq" id="WP_258827724.1">
    <property type="nucleotide sequence ID" value="NZ_JANUHA010000005.1"/>
</dbReference>
<sequence>MTQKYWFAAKPPGNGWGWGQPLTWQGSLVYAAFFILLIGGGILITPHGAHYFIAFTFTLAGLLIFICLRKGEPPGRFPSGER</sequence>
<accession>A0ABT2AKB8</accession>
<keyword evidence="1" id="KW-0812">Transmembrane</keyword>
<organism evidence="2 3">
    <name type="scientific">Massilia agri</name>
    <dbReference type="NCBI Taxonomy" id="1886785"/>
    <lineage>
        <taxon>Bacteria</taxon>
        <taxon>Pseudomonadati</taxon>
        <taxon>Pseudomonadota</taxon>
        <taxon>Betaproteobacteria</taxon>
        <taxon>Burkholderiales</taxon>
        <taxon>Oxalobacteraceae</taxon>
        <taxon>Telluria group</taxon>
        <taxon>Massilia</taxon>
    </lineage>
</organism>
<keyword evidence="1" id="KW-1133">Transmembrane helix</keyword>
<protein>
    <submittedName>
        <fullName evidence="2">Uncharacterized protein</fullName>
    </submittedName>
</protein>
<feature type="transmembrane region" description="Helical" evidence="1">
    <location>
        <begin position="28"/>
        <end position="45"/>
    </location>
</feature>
<dbReference type="EMBL" id="JANUHA010000005">
    <property type="protein sequence ID" value="MCS0596691.1"/>
    <property type="molecule type" value="Genomic_DNA"/>
</dbReference>
<reference evidence="2 3" key="1">
    <citation type="submission" date="2022-08" db="EMBL/GenBank/DDBJ databases">
        <title>Reclassification of Massilia species as members of the genera Telluria, Duganella, Pseudoduganella, Mokoshia gen. nov. and Zemynaea gen. nov. using orthogonal and non-orthogonal genome-based approaches.</title>
        <authorList>
            <person name="Bowman J.P."/>
        </authorList>
    </citation>
    <scope>NUCLEOTIDE SEQUENCE [LARGE SCALE GENOMIC DNA]</scope>
    <source>
        <strain evidence="2 3">JCM 31661</strain>
    </source>
</reference>
<evidence type="ECO:0000256" key="1">
    <source>
        <dbReference type="SAM" id="Phobius"/>
    </source>
</evidence>
<evidence type="ECO:0000313" key="3">
    <source>
        <dbReference type="Proteomes" id="UP001206572"/>
    </source>
</evidence>
<name>A0ABT2AKB8_9BURK</name>
<feature type="transmembrane region" description="Helical" evidence="1">
    <location>
        <begin position="51"/>
        <end position="68"/>
    </location>
</feature>
<dbReference type="Proteomes" id="UP001206572">
    <property type="component" value="Unassembled WGS sequence"/>
</dbReference>